<name>A0A0G1I0N9_UNCK3</name>
<dbReference type="AlphaFoldDB" id="A0A0G1I0N9"/>
<sequence>MFDKLKKTLLESGYQVILTDNVARGRGRARGVKGYIVPDDLRIYINKSIGVNDRVETLIHELLHEVYPTWGEQRINRSAKRTFKDLTVSQLGFLQFFIMAPIEIKRMLKANHLSPAC</sequence>
<evidence type="ECO:0008006" key="3">
    <source>
        <dbReference type="Google" id="ProtNLM"/>
    </source>
</evidence>
<protein>
    <recommendedName>
        <fullName evidence="3">IrrE N-terminal-like domain-containing protein</fullName>
    </recommendedName>
</protein>
<dbReference type="Proteomes" id="UP000034752">
    <property type="component" value="Unassembled WGS sequence"/>
</dbReference>
<reference evidence="1 2" key="1">
    <citation type="journal article" date="2015" name="Nature">
        <title>rRNA introns, odd ribosomes, and small enigmatic genomes across a large radiation of phyla.</title>
        <authorList>
            <person name="Brown C.T."/>
            <person name="Hug L.A."/>
            <person name="Thomas B.C."/>
            <person name="Sharon I."/>
            <person name="Castelle C.J."/>
            <person name="Singh A."/>
            <person name="Wilkins M.J."/>
            <person name="Williams K.H."/>
            <person name="Banfield J.F."/>
        </authorList>
    </citation>
    <scope>NUCLEOTIDE SEQUENCE [LARGE SCALE GENOMIC DNA]</scope>
</reference>
<evidence type="ECO:0000313" key="2">
    <source>
        <dbReference type="Proteomes" id="UP000034752"/>
    </source>
</evidence>
<evidence type="ECO:0000313" key="1">
    <source>
        <dbReference type="EMBL" id="KKT52991.1"/>
    </source>
</evidence>
<organism evidence="1 2">
    <name type="scientific">candidate division Kazan bacterium GW2011_GWA1_44_22</name>
    <dbReference type="NCBI Taxonomy" id="1620410"/>
    <lineage>
        <taxon>Bacteria</taxon>
        <taxon>Bacteria division Kazan-3B-28</taxon>
    </lineage>
</organism>
<dbReference type="EMBL" id="LCIJ01000004">
    <property type="protein sequence ID" value="KKT52991.1"/>
    <property type="molecule type" value="Genomic_DNA"/>
</dbReference>
<comment type="caution">
    <text evidence="1">The sequence shown here is derived from an EMBL/GenBank/DDBJ whole genome shotgun (WGS) entry which is preliminary data.</text>
</comment>
<gene>
    <name evidence="1" type="ORF">VE96_C0004G0003</name>
</gene>
<accession>A0A0G1I0N9</accession>
<proteinExistence type="predicted"/>